<protein>
    <submittedName>
        <fullName evidence="3">Flp pilus assembly protein CpaB</fullName>
    </submittedName>
</protein>
<dbReference type="NCBIfam" id="TIGR03177">
    <property type="entry name" value="pilus_cpaB"/>
    <property type="match status" value="1"/>
</dbReference>
<dbReference type="AlphaFoldDB" id="A0A933NY02"/>
<feature type="region of interest" description="Disordered" evidence="1">
    <location>
        <begin position="268"/>
        <end position="300"/>
    </location>
</feature>
<dbReference type="Proteomes" id="UP000782610">
    <property type="component" value="Unassembled WGS sequence"/>
</dbReference>
<dbReference type="InterPro" id="IPR013974">
    <property type="entry name" value="SAF"/>
</dbReference>
<evidence type="ECO:0000259" key="2">
    <source>
        <dbReference type="SMART" id="SM00858"/>
    </source>
</evidence>
<evidence type="ECO:0000313" key="3">
    <source>
        <dbReference type="EMBL" id="MBI4921173.1"/>
    </source>
</evidence>
<dbReference type="SMART" id="SM00858">
    <property type="entry name" value="SAF"/>
    <property type="match status" value="1"/>
</dbReference>
<dbReference type="Pfam" id="PF08666">
    <property type="entry name" value="SAF"/>
    <property type="match status" value="1"/>
</dbReference>
<dbReference type="InterPro" id="IPR031571">
    <property type="entry name" value="RcpC_dom"/>
</dbReference>
<feature type="compositionally biased region" description="Low complexity" evidence="1">
    <location>
        <begin position="285"/>
        <end position="300"/>
    </location>
</feature>
<evidence type="ECO:0000256" key="1">
    <source>
        <dbReference type="SAM" id="MobiDB-lite"/>
    </source>
</evidence>
<gene>
    <name evidence="3" type="primary">cpaB</name>
    <name evidence="3" type="ORF">HY834_05450</name>
</gene>
<proteinExistence type="predicted"/>
<sequence>MRVSRILLLLVALLAGGLAAYLATRGGGQPDNAPPTQVIQEARAQILVAKTPIGVGERLSDVNLQWQDWPEGALRPEYITAAATPEAITDMKGSVARFEIFTGEPIRQEKLVRSDQGYLSAVLAKGMRGVSIAVTAESASGGFIVPNDHVDVILARNTENGDISETILSNVRVLAINTRLGELGATGAPDDPNNPRAEVFADAAIATLELDPGQAETVANAGQMGKLSLSLRSIVDFAEEPGTSDTQRNAPIRLIRYGLEANVMAGTTSNAGAPSSTDLNGLAQPPVTVTTGVSPVAPLS</sequence>
<evidence type="ECO:0000313" key="4">
    <source>
        <dbReference type="Proteomes" id="UP000782610"/>
    </source>
</evidence>
<feature type="compositionally biased region" description="Polar residues" evidence="1">
    <location>
        <begin position="268"/>
        <end position="279"/>
    </location>
</feature>
<dbReference type="EMBL" id="JACRAF010000017">
    <property type="protein sequence ID" value="MBI4921173.1"/>
    <property type="molecule type" value="Genomic_DNA"/>
</dbReference>
<comment type="caution">
    <text evidence="3">The sequence shown here is derived from an EMBL/GenBank/DDBJ whole genome shotgun (WGS) entry which is preliminary data.</text>
</comment>
<reference evidence="3" key="1">
    <citation type="submission" date="2020-07" db="EMBL/GenBank/DDBJ databases">
        <title>Huge and variable diversity of episymbiotic CPR bacteria and DPANN archaea in groundwater ecosystems.</title>
        <authorList>
            <person name="He C.Y."/>
            <person name="Keren R."/>
            <person name="Whittaker M."/>
            <person name="Farag I.F."/>
            <person name="Doudna J."/>
            <person name="Cate J.H.D."/>
            <person name="Banfield J.F."/>
        </authorList>
    </citation>
    <scope>NUCLEOTIDE SEQUENCE</scope>
    <source>
        <strain evidence="3">NC_groundwater_1586_Pr3_B-0.1um_66_15</strain>
    </source>
</reference>
<name>A0A933NY02_9HYPH</name>
<dbReference type="Pfam" id="PF16976">
    <property type="entry name" value="RcpC"/>
    <property type="match status" value="1"/>
</dbReference>
<accession>A0A933NY02</accession>
<dbReference type="InterPro" id="IPR017592">
    <property type="entry name" value="Pilus_assmbl_Flp-typ_CpaB"/>
</dbReference>
<dbReference type="CDD" id="cd11614">
    <property type="entry name" value="SAF_CpaB_FlgA_like"/>
    <property type="match status" value="1"/>
</dbReference>
<feature type="domain" description="SAF" evidence="2">
    <location>
        <begin position="44"/>
        <end position="112"/>
    </location>
</feature>
<organism evidence="3 4">
    <name type="scientific">Devosia nanyangense</name>
    <dbReference type="NCBI Taxonomy" id="1228055"/>
    <lineage>
        <taxon>Bacteria</taxon>
        <taxon>Pseudomonadati</taxon>
        <taxon>Pseudomonadota</taxon>
        <taxon>Alphaproteobacteria</taxon>
        <taxon>Hyphomicrobiales</taxon>
        <taxon>Devosiaceae</taxon>
        <taxon>Devosia</taxon>
    </lineage>
</organism>